<comment type="function">
    <text evidence="7">Chaperone involved in the correct folding and assembly of outer membrane proteins. Recognizes specific patterns of aromatic residues and the orientation of their side chains, which are found more frequently in integral outer membrane proteins. May act in both early periplasmic and late outer membrane-associated steps of protein maturation.</text>
</comment>
<keyword evidence="10" id="KW-1185">Reference proteome</keyword>
<dbReference type="InterPro" id="IPR023058">
    <property type="entry name" value="PPIase_PpiC_CS"/>
</dbReference>
<dbReference type="Gene3D" id="1.10.4030.10">
    <property type="entry name" value="Porin chaperone SurA, peptide-binding domain"/>
    <property type="match status" value="1"/>
</dbReference>
<gene>
    <name evidence="7 9" type="primary">surA</name>
    <name evidence="9" type="ORF">GCM10023333_23410</name>
</gene>
<comment type="subcellular location">
    <subcellularLocation>
        <location evidence="7">Periplasm</location>
    </subcellularLocation>
    <text evidence="7">Is capable of associating with the outer membrane.</text>
</comment>
<keyword evidence="3 7" id="KW-0574">Periplasm</keyword>
<organism evidence="9 10">
    <name type="scientific">Ferrimonas pelagia</name>
    <dbReference type="NCBI Taxonomy" id="1177826"/>
    <lineage>
        <taxon>Bacteria</taxon>
        <taxon>Pseudomonadati</taxon>
        <taxon>Pseudomonadota</taxon>
        <taxon>Gammaproteobacteria</taxon>
        <taxon>Alteromonadales</taxon>
        <taxon>Ferrimonadaceae</taxon>
        <taxon>Ferrimonas</taxon>
    </lineage>
</organism>
<proteinExistence type="inferred from homology"/>
<evidence type="ECO:0000256" key="1">
    <source>
        <dbReference type="ARBA" id="ARBA00022729"/>
    </source>
</evidence>
<keyword evidence="1 7" id="KW-0732">Signal</keyword>
<dbReference type="InterPro" id="IPR027304">
    <property type="entry name" value="Trigger_fact/SurA_dom_sf"/>
</dbReference>
<dbReference type="EMBL" id="BAABJZ010000079">
    <property type="protein sequence ID" value="GAA4889427.1"/>
    <property type="molecule type" value="Genomic_DNA"/>
</dbReference>
<dbReference type="SUPFAM" id="SSF109998">
    <property type="entry name" value="Triger factor/SurA peptide-binding domain-like"/>
    <property type="match status" value="1"/>
</dbReference>
<dbReference type="HAMAP" id="MF_01183">
    <property type="entry name" value="Chaperone_SurA"/>
    <property type="match status" value="1"/>
</dbReference>
<dbReference type="PANTHER" id="PTHR47637:SF1">
    <property type="entry name" value="CHAPERONE SURA"/>
    <property type="match status" value="1"/>
</dbReference>
<dbReference type="Gene3D" id="3.10.50.40">
    <property type="match status" value="2"/>
</dbReference>
<evidence type="ECO:0000256" key="2">
    <source>
        <dbReference type="ARBA" id="ARBA00022737"/>
    </source>
</evidence>
<accession>A0ABP9EZB3</accession>
<evidence type="ECO:0000256" key="7">
    <source>
        <dbReference type="HAMAP-Rule" id="MF_01183"/>
    </source>
</evidence>
<name>A0ABP9EZB3_9GAMM</name>
<dbReference type="InterPro" id="IPR023034">
    <property type="entry name" value="PPIase_SurA"/>
</dbReference>
<dbReference type="PROSITE" id="PS01096">
    <property type="entry name" value="PPIC_PPIASE_1"/>
    <property type="match status" value="1"/>
</dbReference>
<comment type="catalytic activity">
    <reaction evidence="7">
        <text>[protein]-peptidylproline (omega=180) = [protein]-peptidylproline (omega=0)</text>
        <dbReference type="Rhea" id="RHEA:16237"/>
        <dbReference type="Rhea" id="RHEA-COMP:10747"/>
        <dbReference type="Rhea" id="RHEA-COMP:10748"/>
        <dbReference type="ChEBI" id="CHEBI:83833"/>
        <dbReference type="ChEBI" id="CHEBI:83834"/>
        <dbReference type="EC" id="5.2.1.8"/>
    </reaction>
</comment>
<dbReference type="NCBIfam" id="NF008038">
    <property type="entry name" value="PRK10770.1"/>
    <property type="match status" value="1"/>
</dbReference>
<dbReference type="Pfam" id="PF00639">
    <property type="entry name" value="Rotamase"/>
    <property type="match status" value="2"/>
</dbReference>
<evidence type="ECO:0000256" key="4">
    <source>
        <dbReference type="ARBA" id="ARBA00023110"/>
    </source>
</evidence>
<keyword evidence="2 7" id="KW-0677">Repeat</keyword>
<dbReference type="Pfam" id="PF09312">
    <property type="entry name" value="SurA_N"/>
    <property type="match status" value="1"/>
</dbReference>
<evidence type="ECO:0000256" key="3">
    <source>
        <dbReference type="ARBA" id="ARBA00022764"/>
    </source>
</evidence>
<dbReference type="InterPro" id="IPR015391">
    <property type="entry name" value="SurA_N"/>
</dbReference>
<sequence precursor="true">MKLRNTLIGMLFAPMMASAAPQVLDQVAVLVNDGIVLESEVNERVGSVQRSALQSGQQLPSDTALRTQVMERLIIESLQLQMAERMGLVISDIQLDQTLENMAGEQGMSVAEMRAAIESEGGNFAAYREEIRNEITIGQVQRIQVQRRVQISPQEIDTLVALIREQGLEGAEFHVGHILIDGSEDEDAARVRADRVMVMLNDGADFRETALAASSGPKALEGGDWGFMNINEMPTLFAEVMGDANNGDVIGPIKSGAGYHILTVFDTRGVEVQEVAEINSRHILLTPSPILSEEMAKQMLEEFLQDVKAEQADFAELAKQHSDDPGSAVKGGELGWADPNMYVPEFRDTLQSLEINEYSAPFRSSHGWHVVQLLDRRTSDATESFNTDRAYQLLYRRKFGEQVTAWQDEMRAGAYVEVIERNQRGGRR</sequence>
<evidence type="ECO:0000259" key="8">
    <source>
        <dbReference type="PROSITE" id="PS50198"/>
    </source>
</evidence>
<evidence type="ECO:0000256" key="6">
    <source>
        <dbReference type="ARBA" id="ARBA00023235"/>
    </source>
</evidence>
<dbReference type="PROSITE" id="PS50198">
    <property type="entry name" value="PPIC_PPIASE_2"/>
    <property type="match status" value="2"/>
</dbReference>
<evidence type="ECO:0000313" key="10">
    <source>
        <dbReference type="Proteomes" id="UP001499988"/>
    </source>
</evidence>
<reference evidence="10" key="1">
    <citation type="journal article" date="2019" name="Int. J. Syst. Evol. Microbiol.">
        <title>The Global Catalogue of Microorganisms (GCM) 10K type strain sequencing project: providing services to taxonomists for standard genome sequencing and annotation.</title>
        <authorList>
            <consortium name="The Broad Institute Genomics Platform"/>
            <consortium name="The Broad Institute Genome Sequencing Center for Infectious Disease"/>
            <person name="Wu L."/>
            <person name="Ma J."/>
        </authorList>
    </citation>
    <scope>NUCLEOTIDE SEQUENCE [LARGE SCALE GENOMIC DNA]</scope>
    <source>
        <strain evidence="10">JCM 18401</strain>
    </source>
</reference>
<dbReference type="Proteomes" id="UP001499988">
    <property type="component" value="Unassembled WGS sequence"/>
</dbReference>
<keyword evidence="4 7" id="KW-0697">Rotamase</keyword>
<feature type="chain" id="PRO_5044927336" description="Chaperone SurA" evidence="7">
    <location>
        <begin position="20"/>
        <end position="428"/>
    </location>
</feature>
<feature type="domain" description="PpiC" evidence="8">
    <location>
        <begin position="170"/>
        <end position="266"/>
    </location>
</feature>
<comment type="domain">
    <text evidence="7">The PPIase activity resides only in the second parvulin domain. The N-terminal region and the C-terminal tail are necessary and sufficient for the chaperone activity of SurA. The PPIase activity is dispensable for SurA to function as a chaperone. The N-terminal region and the C-terminal tail are also required for porin recognition.</text>
</comment>
<feature type="signal peptide" evidence="7">
    <location>
        <begin position="1"/>
        <end position="19"/>
    </location>
</feature>
<dbReference type="SUPFAM" id="SSF54534">
    <property type="entry name" value="FKBP-like"/>
    <property type="match status" value="2"/>
</dbReference>
<dbReference type="PANTHER" id="PTHR47637">
    <property type="entry name" value="CHAPERONE SURA"/>
    <property type="match status" value="1"/>
</dbReference>
<keyword evidence="5 7" id="KW-0143">Chaperone</keyword>
<dbReference type="EC" id="5.2.1.8" evidence="7"/>
<dbReference type="InterPro" id="IPR050280">
    <property type="entry name" value="OMP_Chaperone_SurA"/>
</dbReference>
<feature type="domain" description="PpiC" evidence="8">
    <location>
        <begin position="275"/>
        <end position="375"/>
    </location>
</feature>
<evidence type="ECO:0000313" key="9">
    <source>
        <dbReference type="EMBL" id="GAA4889427.1"/>
    </source>
</evidence>
<protein>
    <recommendedName>
        <fullName evidence="7">Chaperone SurA</fullName>
    </recommendedName>
    <alternativeName>
        <fullName evidence="7">Peptidyl-prolyl cis-trans isomerase SurA</fullName>
        <shortName evidence="7">PPIase SurA</shortName>
        <ecNumber evidence="7">5.2.1.8</ecNumber>
    </alternativeName>
    <alternativeName>
        <fullName evidence="7">Rotamase SurA</fullName>
    </alternativeName>
</protein>
<dbReference type="InterPro" id="IPR046357">
    <property type="entry name" value="PPIase_dom_sf"/>
</dbReference>
<comment type="caution">
    <text evidence="9">The sequence shown here is derived from an EMBL/GenBank/DDBJ whole genome shotgun (WGS) entry which is preliminary data.</text>
</comment>
<dbReference type="GO" id="GO:0016853">
    <property type="term" value="F:isomerase activity"/>
    <property type="evidence" value="ECO:0007669"/>
    <property type="project" value="UniProtKB-KW"/>
</dbReference>
<dbReference type="RefSeq" id="WP_345335579.1">
    <property type="nucleotide sequence ID" value="NZ_BAABJZ010000079.1"/>
</dbReference>
<keyword evidence="6 7" id="KW-0413">Isomerase</keyword>
<dbReference type="InterPro" id="IPR000297">
    <property type="entry name" value="PPIase_PpiC"/>
</dbReference>
<evidence type="ECO:0000256" key="5">
    <source>
        <dbReference type="ARBA" id="ARBA00023186"/>
    </source>
</evidence>